<keyword evidence="2" id="KW-1185">Reference proteome</keyword>
<sequence>MGREFSRWLTVHHVVTIDGEVTWIVLVILLFRTTSALNQKFVALVSPVSLRSCVAEPWTELLLRTAVRTPCYETKQTETNATNF</sequence>
<evidence type="ECO:0000313" key="1">
    <source>
        <dbReference type="EMBL" id="QDV09620.1"/>
    </source>
</evidence>
<dbReference type="AlphaFoldDB" id="A0A518EZV8"/>
<name>A0A518EZV8_9BACT</name>
<reference evidence="1 2" key="1">
    <citation type="submission" date="2019-02" db="EMBL/GenBank/DDBJ databases">
        <title>Deep-cultivation of Planctomycetes and their phenomic and genomic characterization uncovers novel biology.</title>
        <authorList>
            <person name="Wiegand S."/>
            <person name="Jogler M."/>
            <person name="Boedeker C."/>
            <person name="Pinto D."/>
            <person name="Vollmers J."/>
            <person name="Rivas-Marin E."/>
            <person name="Kohn T."/>
            <person name="Peeters S.H."/>
            <person name="Heuer A."/>
            <person name="Rast P."/>
            <person name="Oberbeckmann S."/>
            <person name="Bunk B."/>
            <person name="Jeske O."/>
            <person name="Meyerdierks A."/>
            <person name="Storesund J.E."/>
            <person name="Kallscheuer N."/>
            <person name="Luecker S."/>
            <person name="Lage O.M."/>
            <person name="Pohl T."/>
            <person name="Merkel B.J."/>
            <person name="Hornburger P."/>
            <person name="Mueller R.-W."/>
            <person name="Bruemmer F."/>
            <person name="Labrenz M."/>
            <person name="Spormann A.M."/>
            <person name="Op den Camp H."/>
            <person name="Overmann J."/>
            <person name="Amann R."/>
            <person name="Jetten M.S.M."/>
            <person name="Mascher T."/>
            <person name="Medema M.H."/>
            <person name="Devos D.P."/>
            <person name="Kaster A.-K."/>
            <person name="Ovreas L."/>
            <person name="Rohde M."/>
            <person name="Galperin M.Y."/>
            <person name="Jogler C."/>
        </authorList>
    </citation>
    <scope>NUCLEOTIDE SEQUENCE [LARGE SCALE GENOMIC DNA]</scope>
    <source>
        <strain evidence="1 2">Poly30</strain>
    </source>
</reference>
<dbReference type="EMBL" id="CP036434">
    <property type="protein sequence ID" value="QDV09620.1"/>
    <property type="molecule type" value="Genomic_DNA"/>
</dbReference>
<evidence type="ECO:0000313" key="2">
    <source>
        <dbReference type="Proteomes" id="UP000320390"/>
    </source>
</evidence>
<proteinExistence type="predicted"/>
<gene>
    <name evidence="1" type="ORF">Poly30_51780</name>
</gene>
<accession>A0A518EZV8</accession>
<dbReference type="Proteomes" id="UP000320390">
    <property type="component" value="Chromosome"/>
</dbReference>
<organism evidence="1 2">
    <name type="scientific">Saltatorellus ferox</name>
    <dbReference type="NCBI Taxonomy" id="2528018"/>
    <lineage>
        <taxon>Bacteria</taxon>
        <taxon>Pseudomonadati</taxon>
        <taxon>Planctomycetota</taxon>
        <taxon>Planctomycetia</taxon>
        <taxon>Planctomycetia incertae sedis</taxon>
        <taxon>Saltatorellus</taxon>
    </lineage>
</organism>
<protein>
    <submittedName>
        <fullName evidence="1">Uncharacterized protein</fullName>
    </submittedName>
</protein>